<dbReference type="GO" id="GO:0006511">
    <property type="term" value="P:ubiquitin-dependent protein catabolic process"/>
    <property type="evidence" value="ECO:0007669"/>
    <property type="project" value="TreeGrafter"/>
</dbReference>
<organism evidence="15 16">
    <name type="scientific">Calicophoron daubneyi</name>
    <name type="common">Rumen fluke</name>
    <name type="synonym">Paramphistomum daubneyi</name>
    <dbReference type="NCBI Taxonomy" id="300641"/>
    <lineage>
        <taxon>Eukaryota</taxon>
        <taxon>Metazoa</taxon>
        <taxon>Spiralia</taxon>
        <taxon>Lophotrochozoa</taxon>
        <taxon>Platyhelminthes</taxon>
        <taxon>Trematoda</taxon>
        <taxon>Digenea</taxon>
        <taxon>Plagiorchiida</taxon>
        <taxon>Pronocephalata</taxon>
        <taxon>Paramphistomoidea</taxon>
        <taxon>Paramphistomidae</taxon>
        <taxon>Calicophoron</taxon>
    </lineage>
</organism>
<protein>
    <recommendedName>
        <fullName evidence="3">RING-type E3 ubiquitin transferase</fullName>
        <ecNumber evidence="3">2.3.2.27</ecNumber>
    </recommendedName>
</protein>
<keyword evidence="4" id="KW-0808">Transferase</keyword>
<dbReference type="EC" id="2.3.2.27" evidence="3"/>
<dbReference type="SUPFAM" id="SSF57850">
    <property type="entry name" value="RING/U-box"/>
    <property type="match status" value="1"/>
</dbReference>
<comment type="caution">
    <text evidence="15">The sequence shown here is derived from an EMBL/GenBank/DDBJ whole genome shotgun (WGS) entry which is preliminary data.</text>
</comment>
<dbReference type="Gene3D" id="3.30.40.10">
    <property type="entry name" value="Zinc/RING finger domain, C3HC4 (zinc finger)"/>
    <property type="match status" value="1"/>
</dbReference>
<accession>A0AAV2TRC1</accession>
<evidence type="ECO:0000259" key="14">
    <source>
        <dbReference type="PROSITE" id="PS50089"/>
    </source>
</evidence>
<evidence type="ECO:0000256" key="3">
    <source>
        <dbReference type="ARBA" id="ARBA00012483"/>
    </source>
</evidence>
<evidence type="ECO:0000256" key="5">
    <source>
        <dbReference type="ARBA" id="ARBA00022692"/>
    </source>
</evidence>
<evidence type="ECO:0000256" key="8">
    <source>
        <dbReference type="ARBA" id="ARBA00022786"/>
    </source>
</evidence>
<evidence type="ECO:0000256" key="10">
    <source>
        <dbReference type="ARBA" id="ARBA00022989"/>
    </source>
</evidence>
<keyword evidence="6" id="KW-0479">Metal-binding</keyword>
<keyword evidence="5" id="KW-0812">Transmembrane</keyword>
<dbReference type="SMART" id="SM00184">
    <property type="entry name" value="RING"/>
    <property type="match status" value="1"/>
</dbReference>
<proteinExistence type="predicted"/>
<feature type="region of interest" description="Disordered" evidence="13">
    <location>
        <begin position="64"/>
        <end position="164"/>
    </location>
</feature>
<feature type="compositionally biased region" description="Basic residues" evidence="13">
    <location>
        <begin position="79"/>
        <end position="93"/>
    </location>
</feature>
<feature type="compositionally biased region" description="Basic and acidic residues" evidence="13">
    <location>
        <begin position="94"/>
        <end position="106"/>
    </location>
</feature>
<reference evidence="15" key="1">
    <citation type="submission" date="2024-06" db="EMBL/GenBank/DDBJ databases">
        <authorList>
            <person name="Liu X."/>
            <person name="Lenzi L."/>
            <person name="Haldenby T S."/>
            <person name="Uol C."/>
        </authorList>
    </citation>
    <scope>NUCLEOTIDE SEQUENCE</scope>
</reference>
<feature type="compositionally biased region" description="Low complexity" evidence="13">
    <location>
        <begin position="252"/>
        <end position="263"/>
    </location>
</feature>
<dbReference type="InterPro" id="IPR013083">
    <property type="entry name" value="Znf_RING/FYVE/PHD"/>
</dbReference>
<keyword evidence="11" id="KW-0472">Membrane</keyword>
<evidence type="ECO:0000256" key="12">
    <source>
        <dbReference type="PROSITE-ProRule" id="PRU00175"/>
    </source>
</evidence>
<dbReference type="AlphaFoldDB" id="A0AAV2TRC1"/>
<evidence type="ECO:0000256" key="1">
    <source>
        <dbReference type="ARBA" id="ARBA00000900"/>
    </source>
</evidence>
<evidence type="ECO:0000256" key="9">
    <source>
        <dbReference type="ARBA" id="ARBA00022833"/>
    </source>
</evidence>
<keyword evidence="9" id="KW-0862">Zinc</keyword>
<evidence type="ECO:0000313" key="15">
    <source>
        <dbReference type="EMBL" id="CAL5139007.1"/>
    </source>
</evidence>
<keyword evidence="10" id="KW-1133">Transmembrane helix</keyword>
<evidence type="ECO:0000256" key="6">
    <source>
        <dbReference type="ARBA" id="ARBA00022723"/>
    </source>
</evidence>
<dbReference type="GO" id="GO:0061630">
    <property type="term" value="F:ubiquitin protein ligase activity"/>
    <property type="evidence" value="ECO:0007669"/>
    <property type="project" value="UniProtKB-EC"/>
</dbReference>
<dbReference type="Pfam" id="PF13639">
    <property type="entry name" value="zf-RING_2"/>
    <property type="match status" value="1"/>
</dbReference>
<feature type="compositionally biased region" description="Polar residues" evidence="13">
    <location>
        <begin position="198"/>
        <end position="215"/>
    </location>
</feature>
<comment type="catalytic activity">
    <reaction evidence="1">
        <text>S-ubiquitinyl-[E2 ubiquitin-conjugating enzyme]-L-cysteine + [acceptor protein]-L-lysine = [E2 ubiquitin-conjugating enzyme]-L-cysteine + N(6)-ubiquitinyl-[acceptor protein]-L-lysine.</text>
        <dbReference type="EC" id="2.3.2.27"/>
    </reaction>
</comment>
<dbReference type="GO" id="GO:0008270">
    <property type="term" value="F:zinc ion binding"/>
    <property type="evidence" value="ECO:0007669"/>
    <property type="project" value="UniProtKB-KW"/>
</dbReference>
<dbReference type="CDD" id="cd16454">
    <property type="entry name" value="RING-H2_PA-TM-RING"/>
    <property type="match status" value="1"/>
</dbReference>
<feature type="region of interest" description="Disordered" evidence="13">
    <location>
        <begin position="243"/>
        <end position="273"/>
    </location>
</feature>
<dbReference type="GO" id="GO:0016020">
    <property type="term" value="C:membrane"/>
    <property type="evidence" value="ECO:0007669"/>
    <property type="project" value="UniProtKB-SubCell"/>
</dbReference>
<dbReference type="Proteomes" id="UP001497525">
    <property type="component" value="Unassembled WGS sequence"/>
</dbReference>
<dbReference type="PANTHER" id="PTHR45977">
    <property type="entry name" value="TARGET OF ERK KINASE MPK-1"/>
    <property type="match status" value="1"/>
</dbReference>
<feature type="compositionally biased region" description="Low complexity" evidence="13">
    <location>
        <begin position="144"/>
        <end position="154"/>
    </location>
</feature>
<feature type="region of interest" description="Disordered" evidence="13">
    <location>
        <begin position="198"/>
        <end position="218"/>
    </location>
</feature>
<evidence type="ECO:0000256" key="11">
    <source>
        <dbReference type="ARBA" id="ARBA00023136"/>
    </source>
</evidence>
<feature type="domain" description="RING-type" evidence="14">
    <location>
        <begin position="310"/>
        <end position="351"/>
    </location>
</feature>
<dbReference type="PROSITE" id="PS50089">
    <property type="entry name" value="ZF_RING_2"/>
    <property type="match status" value="1"/>
</dbReference>
<name>A0AAV2TRC1_CALDB</name>
<sequence>MQLLNRKSSRVHFGSNRRNVFTYHHSNDSCIFRLIIHLERGRANSFSDPDGISTGTTEQWNMTEEGYESDSSSSSSAPPRRRNVRPTRKVGRSGRREQQPRQDQGENSRWNNSSAAHANTQSGGRRGRTRPNLHRAPPLNEPESSNSSSSSNSSGEDEQSQTSNLALSSALEFDWDTWGSALATGIMQFVCRNDRTADANQSGDGSDAQNSSLGSSDEAAFSYNDAAEPETASSTADLQAELDNASSDDNDPQASSSSSSNEDQNAESDQSVENEFVGGEYEEFDTTSRSHPLVATHSYRLPRTGAQELCVVCQDSLQENQSVMTLPCFHVFHEECVKQWIDWHATCPTCKLNLNSSRLRSMMA</sequence>
<evidence type="ECO:0000256" key="7">
    <source>
        <dbReference type="ARBA" id="ARBA00022771"/>
    </source>
</evidence>
<keyword evidence="8" id="KW-0833">Ubl conjugation pathway</keyword>
<evidence type="ECO:0000313" key="16">
    <source>
        <dbReference type="Proteomes" id="UP001497525"/>
    </source>
</evidence>
<gene>
    <name evidence="15" type="ORF">CDAUBV1_LOCUS14061</name>
</gene>
<dbReference type="GO" id="GO:0016567">
    <property type="term" value="P:protein ubiquitination"/>
    <property type="evidence" value="ECO:0007669"/>
    <property type="project" value="TreeGrafter"/>
</dbReference>
<dbReference type="PANTHER" id="PTHR45977:SF4">
    <property type="entry name" value="RING-TYPE DOMAIN-CONTAINING PROTEIN"/>
    <property type="match status" value="1"/>
</dbReference>
<dbReference type="EMBL" id="CAXLJL010000567">
    <property type="protein sequence ID" value="CAL5139007.1"/>
    <property type="molecule type" value="Genomic_DNA"/>
</dbReference>
<evidence type="ECO:0000256" key="13">
    <source>
        <dbReference type="SAM" id="MobiDB-lite"/>
    </source>
</evidence>
<feature type="compositionally biased region" description="Polar residues" evidence="13">
    <location>
        <begin position="107"/>
        <end position="123"/>
    </location>
</feature>
<evidence type="ECO:0000256" key="2">
    <source>
        <dbReference type="ARBA" id="ARBA00004141"/>
    </source>
</evidence>
<evidence type="ECO:0000256" key="4">
    <source>
        <dbReference type="ARBA" id="ARBA00022679"/>
    </source>
</evidence>
<comment type="subcellular location">
    <subcellularLocation>
        <location evidence="2">Membrane</location>
        <topology evidence="2">Multi-pass membrane protein</topology>
    </subcellularLocation>
</comment>
<keyword evidence="7 12" id="KW-0863">Zinc-finger</keyword>
<dbReference type="InterPro" id="IPR001841">
    <property type="entry name" value="Znf_RING"/>
</dbReference>